<sequence>MTTEQLLTTTQVAAARGVSRQAILAAVKRGTLTPAFTLGNGYYLFEPEVSR</sequence>
<evidence type="ECO:0000313" key="1">
    <source>
        <dbReference type="EMBL" id="NYJ20820.1"/>
    </source>
</evidence>
<dbReference type="Proteomes" id="UP000537260">
    <property type="component" value="Unassembled WGS sequence"/>
</dbReference>
<keyword evidence="1" id="KW-0238">DNA-binding</keyword>
<gene>
    <name evidence="1" type="ORF">HNR05_002611</name>
</gene>
<reference evidence="1 2" key="1">
    <citation type="submission" date="2020-07" db="EMBL/GenBank/DDBJ databases">
        <title>Sequencing the genomes of 1000 actinobacteria strains.</title>
        <authorList>
            <person name="Klenk H.-P."/>
        </authorList>
    </citation>
    <scope>NUCLEOTIDE SEQUENCE [LARGE SCALE GENOMIC DNA]</scope>
    <source>
        <strain evidence="1 2">LI1</strain>
    </source>
</reference>
<dbReference type="RefSeq" id="WP_179579516.1">
    <property type="nucleotide sequence ID" value="NZ_JACCFM010000001.1"/>
</dbReference>
<accession>A0A7Z0EFY5</accession>
<protein>
    <submittedName>
        <fullName evidence="1">DNA-binding transcriptional MerR regulator</fullName>
    </submittedName>
</protein>
<dbReference type="EMBL" id="JACCFM010000001">
    <property type="protein sequence ID" value="NYJ20820.1"/>
    <property type="molecule type" value="Genomic_DNA"/>
</dbReference>
<comment type="caution">
    <text evidence="1">The sequence shown here is derived from an EMBL/GenBank/DDBJ whole genome shotgun (WGS) entry which is preliminary data.</text>
</comment>
<dbReference type="AlphaFoldDB" id="A0A7Z0EFY5"/>
<organism evidence="1 2">
    <name type="scientific">Glaciibacter psychrotolerans</name>
    <dbReference type="NCBI Taxonomy" id="670054"/>
    <lineage>
        <taxon>Bacteria</taxon>
        <taxon>Bacillati</taxon>
        <taxon>Actinomycetota</taxon>
        <taxon>Actinomycetes</taxon>
        <taxon>Micrococcales</taxon>
        <taxon>Microbacteriaceae</taxon>
        <taxon>Glaciibacter</taxon>
    </lineage>
</organism>
<proteinExistence type="predicted"/>
<name>A0A7Z0EFY5_9MICO</name>
<evidence type="ECO:0000313" key="2">
    <source>
        <dbReference type="Proteomes" id="UP000537260"/>
    </source>
</evidence>
<dbReference type="GO" id="GO:0003677">
    <property type="term" value="F:DNA binding"/>
    <property type="evidence" value="ECO:0007669"/>
    <property type="project" value="UniProtKB-KW"/>
</dbReference>
<keyword evidence="2" id="KW-1185">Reference proteome</keyword>